<dbReference type="InterPro" id="IPR012340">
    <property type="entry name" value="NA-bd_OB-fold"/>
</dbReference>
<dbReference type="InterPro" id="IPR013735">
    <property type="entry name" value="TF_NusA_N"/>
</dbReference>
<feature type="domain" description="Transcription factor NusA N-terminal" evidence="9">
    <location>
        <begin position="6"/>
        <end position="128"/>
    </location>
</feature>
<feature type="compositionally biased region" description="Low complexity" evidence="8">
    <location>
        <begin position="433"/>
        <end position="452"/>
    </location>
</feature>
<dbReference type="CDD" id="cd04455">
    <property type="entry name" value="S1_NusA"/>
    <property type="match status" value="1"/>
</dbReference>
<comment type="similarity">
    <text evidence="7">Belongs to the NusA family.</text>
</comment>
<dbReference type="FunFam" id="3.30.300.20:FF:000002">
    <property type="entry name" value="Transcription termination/antitermination protein NusA"/>
    <property type="match status" value="1"/>
</dbReference>
<keyword evidence="13" id="KW-1185">Reference proteome</keyword>
<dbReference type="InterPro" id="IPR010213">
    <property type="entry name" value="TF_NusA"/>
</dbReference>
<comment type="subunit">
    <text evidence="7">Monomer. Binds directly to the core enzyme of the DNA-dependent RNA polymerase and to nascent RNA.</text>
</comment>
<evidence type="ECO:0000313" key="12">
    <source>
        <dbReference type="EMBL" id="SES82820.1"/>
    </source>
</evidence>
<evidence type="ECO:0000256" key="7">
    <source>
        <dbReference type="HAMAP-Rule" id="MF_00945"/>
    </source>
</evidence>
<dbReference type="GO" id="GO:0003700">
    <property type="term" value="F:DNA-binding transcription factor activity"/>
    <property type="evidence" value="ECO:0007669"/>
    <property type="project" value="InterPro"/>
</dbReference>
<evidence type="ECO:0000259" key="11">
    <source>
        <dbReference type="Pfam" id="PF26594"/>
    </source>
</evidence>
<dbReference type="PANTHER" id="PTHR22648">
    <property type="entry name" value="TRANSCRIPTION TERMINATION FACTOR NUSA"/>
    <property type="match status" value="1"/>
</dbReference>
<keyword evidence="4 7" id="KW-0694">RNA-binding</keyword>
<keyword evidence="1 7" id="KW-0806">Transcription termination</keyword>
<dbReference type="OrthoDB" id="9807233at2"/>
<protein>
    <recommendedName>
        <fullName evidence="7">Transcription termination/antitermination protein NusA</fullName>
    </recommendedName>
</protein>
<dbReference type="Gene3D" id="3.30.300.20">
    <property type="match status" value="2"/>
</dbReference>
<dbReference type="GO" id="GO:0003723">
    <property type="term" value="F:RNA binding"/>
    <property type="evidence" value="ECO:0007669"/>
    <property type="project" value="UniProtKB-UniRule"/>
</dbReference>
<dbReference type="InterPro" id="IPR015946">
    <property type="entry name" value="KH_dom-like_a/b"/>
</dbReference>
<keyword evidence="3 7" id="KW-0889">Transcription antitermination</keyword>
<feature type="domain" description="NusA-like second KH" evidence="11">
    <location>
        <begin position="285"/>
        <end position="345"/>
    </location>
</feature>
<gene>
    <name evidence="7" type="primary">nusA</name>
    <name evidence="12" type="ORF">SAMN04487998_0394</name>
</gene>
<dbReference type="Pfam" id="PF26594">
    <property type="entry name" value="KH_NusA_2nd"/>
    <property type="match status" value="1"/>
</dbReference>
<evidence type="ECO:0000259" key="10">
    <source>
        <dbReference type="Pfam" id="PF13184"/>
    </source>
</evidence>
<dbReference type="GO" id="GO:0005829">
    <property type="term" value="C:cytosol"/>
    <property type="evidence" value="ECO:0007669"/>
    <property type="project" value="TreeGrafter"/>
</dbReference>
<proteinExistence type="inferred from homology"/>
<evidence type="ECO:0000256" key="1">
    <source>
        <dbReference type="ARBA" id="ARBA00022472"/>
    </source>
</evidence>
<dbReference type="InterPro" id="IPR030842">
    <property type="entry name" value="TF_NusA_bacterial"/>
</dbReference>
<reference evidence="13" key="1">
    <citation type="submission" date="2016-10" db="EMBL/GenBank/DDBJ databases">
        <authorList>
            <person name="Varghese N."/>
            <person name="Submissions S."/>
        </authorList>
    </citation>
    <scope>NUCLEOTIDE SEQUENCE [LARGE SCALE GENOMIC DNA]</scope>
    <source>
        <strain evidence="13">DSM 15310</strain>
    </source>
</reference>
<evidence type="ECO:0000256" key="6">
    <source>
        <dbReference type="ARBA" id="ARBA00023163"/>
    </source>
</evidence>
<dbReference type="CDD" id="cd22529">
    <property type="entry name" value="KH-II_NusA_rpt2"/>
    <property type="match status" value="1"/>
</dbReference>
<dbReference type="GO" id="GO:0031564">
    <property type="term" value="P:transcription antitermination"/>
    <property type="evidence" value="ECO:0007669"/>
    <property type="project" value="UniProtKB-UniRule"/>
</dbReference>
<dbReference type="SUPFAM" id="SSF50249">
    <property type="entry name" value="Nucleic acid-binding proteins"/>
    <property type="match status" value="1"/>
</dbReference>
<dbReference type="GO" id="GO:0006353">
    <property type="term" value="P:DNA-templated transcription termination"/>
    <property type="evidence" value="ECO:0007669"/>
    <property type="project" value="UniProtKB-UniRule"/>
</dbReference>
<feature type="region of interest" description="Disordered" evidence="8">
    <location>
        <begin position="413"/>
        <end position="519"/>
    </location>
</feature>
<dbReference type="SUPFAM" id="SSF54814">
    <property type="entry name" value="Prokaryotic type KH domain (KH-domain type II)"/>
    <property type="match status" value="2"/>
</dbReference>
<evidence type="ECO:0000256" key="2">
    <source>
        <dbReference type="ARBA" id="ARBA00022490"/>
    </source>
</evidence>
<dbReference type="Proteomes" id="UP000198697">
    <property type="component" value="Unassembled WGS sequence"/>
</dbReference>
<dbReference type="Gene3D" id="2.40.50.140">
    <property type="entry name" value="Nucleic acid-binding proteins"/>
    <property type="match status" value="1"/>
</dbReference>
<feature type="compositionally biased region" description="Low complexity" evidence="8">
    <location>
        <begin position="475"/>
        <end position="501"/>
    </location>
</feature>
<dbReference type="InterPro" id="IPR025249">
    <property type="entry name" value="TF_NusA_KH_1st"/>
</dbReference>
<dbReference type="InterPro" id="IPR009019">
    <property type="entry name" value="KH_sf_prok-type"/>
</dbReference>
<dbReference type="Gene3D" id="3.30.1480.10">
    <property type="entry name" value="NusA, N-terminal domain"/>
    <property type="match status" value="1"/>
</dbReference>
<evidence type="ECO:0000256" key="3">
    <source>
        <dbReference type="ARBA" id="ARBA00022814"/>
    </source>
</evidence>
<dbReference type="InterPro" id="IPR058582">
    <property type="entry name" value="KH_NusA_2nd"/>
</dbReference>
<organism evidence="12 13">
    <name type="scientific">Hymenobacter actinosclerus</name>
    <dbReference type="NCBI Taxonomy" id="82805"/>
    <lineage>
        <taxon>Bacteria</taxon>
        <taxon>Pseudomonadati</taxon>
        <taxon>Bacteroidota</taxon>
        <taxon>Cytophagia</taxon>
        <taxon>Cytophagales</taxon>
        <taxon>Hymenobacteraceae</taxon>
        <taxon>Hymenobacter</taxon>
    </lineage>
</organism>
<sequence>MNSSVLIESFAEFARSKNIDRPTMMSILEEVFRTMIRKKYDDDSNFDVILNVDQGDLEIWRNREIVDDNSEDIWDFDKIPLAEAQKIEPDFEVGEEVAEEVKLEDFGRRAVLMARQTLIQRVKDLERDLLYQTYKDQVGEIVVGEVYQVWGREALILDKDDNELSLPKGEQIPKDRYRKGDNIRAVVHRVDVLNGTPKIILSRAAPAFLERLMEQEVPEIFDGLITIKNIVREPGERAKVAVESYDERIDPVGACVGMKGSRIHAVVRELENENIDIINYTDNLELYIARALSPAKLTSMKINEQTGRVSVFLRPDQVSLAIGRGGANIKLASRLVGMEIDVFRDAGDFEEDIALDEFSDEVESWIIDELKKIGLDTGRAVLAVNMEDIVRRTELEEETVEELFRVIRNEFDDEAESEKPRPRFADDEDDAPATDSAATPDNAADSPAAPDNDSNEAAADETPVAHASADAVDMTDAPAEPAEADQAPAETTATQPATAADADSEPLKTDDSPNSGAAQ</sequence>
<dbReference type="CDD" id="cd02134">
    <property type="entry name" value="KH-II_NusA_rpt1"/>
    <property type="match status" value="1"/>
</dbReference>
<dbReference type="STRING" id="82805.SAMN04487998_0394"/>
<dbReference type="NCBIfam" id="TIGR01953">
    <property type="entry name" value="NusA"/>
    <property type="match status" value="1"/>
</dbReference>
<keyword evidence="6 7" id="KW-0804">Transcription</keyword>
<dbReference type="SUPFAM" id="SSF69705">
    <property type="entry name" value="Transcription factor NusA, N-terminal domain"/>
    <property type="match status" value="1"/>
</dbReference>
<name>A0A1H9ZMP3_9BACT</name>
<comment type="function">
    <text evidence="7">Participates in both transcription termination and antitermination.</text>
</comment>
<feature type="domain" description="Transcription factor NusA first KH" evidence="10">
    <location>
        <begin position="203"/>
        <end position="280"/>
    </location>
</feature>
<dbReference type="InterPro" id="IPR036555">
    <property type="entry name" value="NusA_N_sf"/>
</dbReference>
<dbReference type="EMBL" id="FOHS01000001">
    <property type="protein sequence ID" value="SES82820.1"/>
    <property type="molecule type" value="Genomic_DNA"/>
</dbReference>
<comment type="subcellular location">
    <subcellularLocation>
        <location evidence="7">Cytoplasm</location>
    </subcellularLocation>
</comment>
<evidence type="ECO:0000259" key="9">
    <source>
        <dbReference type="Pfam" id="PF08529"/>
    </source>
</evidence>
<evidence type="ECO:0000256" key="4">
    <source>
        <dbReference type="ARBA" id="ARBA00022884"/>
    </source>
</evidence>
<dbReference type="HAMAP" id="MF_00945_B">
    <property type="entry name" value="NusA_B"/>
    <property type="match status" value="1"/>
</dbReference>
<dbReference type="Pfam" id="PF13184">
    <property type="entry name" value="KH_NusA_1st"/>
    <property type="match status" value="1"/>
</dbReference>
<dbReference type="PANTHER" id="PTHR22648:SF0">
    <property type="entry name" value="TRANSCRIPTION TERMINATION_ANTITERMINATION PROTEIN NUSA"/>
    <property type="match status" value="1"/>
</dbReference>
<dbReference type="AlphaFoldDB" id="A0A1H9ZMP3"/>
<evidence type="ECO:0000256" key="8">
    <source>
        <dbReference type="SAM" id="MobiDB-lite"/>
    </source>
</evidence>
<dbReference type="PROSITE" id="PS50084">
    <property type="entry name" value="KH_TYPE_1"/>
    <property type="match status" value="1"/>
</dbReference>
<keyword evidence="5 7" id="KW-0805">Transcription regulation</keyword>
<evidence type="ECO:0000256" key="5">
    <source>
        <dbReference type="ARBA" id="ARBA00023015"/>
    </source>
</evidence>
<evidence type="ECO:0000313" key="13">
    <source>
        <dbReference type="Proteomes" id="UP000198697"/>
    </source>
</evidence>
<dbReference type="Pfam" id="PF08529">
    <property type="entry name" value="NusA_N"/>
    <property type="match status" value="1"/>
</dbReference>
<accession>A0A1H9ZMP3</accession>
<keyword evidence="2 7" id="KW-0963">Cytoplasm</keyword>